<dbReference type="InterPro" id="IPR014942">
    <property type="entry name" value="AbiEii"/>
</dbReference>
<dbReference type="AlphaFoldDB" id="A0A935IMN7"/>
<proteinExistence type="predicted"/>
<dbReference type="EMBL" id="JADIXZ010000004">
    <property type="protein sequence ID" value="MBK6301171.1"/>
    <property type="molecule type" value="Genomic_DNA"/>
</dbReference>
<evidence type="ECO:0000313" key="1">
    <source>
        <dbReference type="EMBL" id="MBK6301171.1"/>
    </source>
</evidence>
<evidence type="ECO:0000313" key="4">
    <source>
        <dbReference type="Proteomes" id="UP000726105"/>
    </source>
</evidence>
<keyword evidence="2" id="KW-0808">Transferase</keyword>
<gene>
    <name evidence="1" type="ORF">IPF40_09005</name>
    <name evidence="2" type="ORF">IPI13_01575</name>
</gene>
<organism evidence="2 4">
    <name type="scientific">Candidatus Phosphoribacter hodrii</name>
    <dbReference type="NCBI Taxonomy" id="2953743"/>
    <lineage>
        <taxon>Bacteria</taxon>
        <taxon>Bacillati</taxon>
        <taxon>Actinomycetota</taxon>
        <taxon>Actinomycetes</taxon>
        <taxon>Micrococcales</taxon>
        <taxon>Dermatophilaceae</taxon>
        <taxon>Candidatus Phosphoribacter</taxon>
    </lineage>
</organism>
<evidence type="ECO:0000313" key="2">
    <source>
        <dbReference type="EMBL" id="MBK7271896.1"/>
    </source>
</evidence>
<sequence length="297" mass="32977">MTPRPTRDTPAGRAYNDLRNLARRQGRDVAEYLTMYTLEGFLARLALSTQAGDFVLKGGVLMAAFADRRPTRDIDLLASGFANEIAECEGRVRDIANIPFDDGLTFDRSSVKGEFIRDEADYTGVRVHISATLASAQLGIHVDISFGDPIWPGPTETDLPRLLGGTVQLLGYPDHMVLAEKLVTAIQRGTANTRWRDFVDVYAIAEGRPIAQRDLRKSLATVALHRGANLRPLAQALAGMAEAAQPQWAAWRRRQRLDGTTPEKFQDLLDAVIRFADPALGDEPTSRAWNPQRREWL</sequence>
<comment type="caution">
    <text evidence="2">The sequence shown here is derived from an EMBL/GenBank/DDBJ whole genome shotgun (WGS) entry which is preliminary data.</text>
</comment>
<dbReference type="Proteomes" id="UP000718281">
    <property type="component" value="Unassembled WGS sequence"/>
</dbReference>
<dbReference type="GO" id="GO:0016740">
    <property type="term" value="F:transferase activity"/>
    <property type="evidence" value="ECO:0007669"/>
    <property type="project" value="UniProtKB-KW"/>
</dbReference>
<accession>A0A935IMN7</accession>
<protein>
    <submittedName>
        <fullName evidence="2">Nucleotidyl transferase AbiEii/AbiGii toxin family protein</fullName>
    </submittedName>
</protein>
<reference evidence="3 4" key="1">
    <citation type="submission" date="2020-10" db="EMBL/GenBank/DDBJ databases">
        <title>Connecting structure to function with the recovery of over 1000 high-quality activated sludge metagenome-assembled genomes encoding full-length rRNA genes using long-read sequencing.</title>
        <authorList>
            <person name="Singleton C.M."/>
            <person name="Petriglieri F."/>
            <person name="Kristensen J.M."/>
            <person name="Kirkegaard R.H."/>
            <person name="Michaelsen T.Y."/>
            <person name="Andersen M.H."/>
            <person name="Karst S.M."/>
            <person name="Dueholm M.S."/>
            <person name="Nielsen P.H."/>
            <person name="Albertsen M."/>
        </authorList>
    </citation>
    <scope>NUCLEOTIDE SEQUENCE [LARGE SCALE GENOMIC DNA]</scope>
    <source>
        <strain evidence="1">AalE_18-Q3-R2-46_BAT3C.188</strain>
        <strain evidence="2">Ega_18-Q3-R5-49_MAXAC.001</strain>
    </source>
</reference>
<dbReference type="Proteomes" id="UP000726105">
    <property type="component" value="Unassembled WGS sequence"/>
</dbReference>
<dbReference type="EMBL" id="JADJIB010000001">
    <property type="protein sequence ID" value="MBK7271896.1"/>
    <property type="molecule type" value="Genomic_DNA"/>
</dbReference>
<name>A0A935IMN7_9MICO</name>
<dbReference type="Pfam" id="PF08843">
    <property type="entry name" value="AbiEii"/>
    <property type="match status" value="1"/>
</dbReference>
<evidence type="ECO:0000313" key="3">
    <source>
        <dbReference type="Proteomes" id="UP000718281"/>
    </source>
</evidence>